<dbReference type="InterPro" id="IPR009739">
    <property type="entry name" value="LprI-like_N"/>
</dbReference>
<accession>A0ABY3ZMY5</accession>
<feature type="domain" description="Lysozyme inhibitor LprI-like N-terminal" evidence="2">
    <location>
        <begin position="40"/>
        <end position="134"/>
    </location>
</feature>
<evidence type="ECO:0000256" key="1">
    <source>
        <dbReference type="SAM" id="SignalP"/>
    </source>
</evidence>
<name>A0ABY3ZMY5_9RHOB</name>
<dbReference type="EMBL" id="CP085144">
    <property type="protein sequence ID" value="UOA14063.1"/>
    <property type="molecule type" value="Genomic_DNA"/>
</dbReference>
<dbReference type="Pfam" id="PF07007">
    <property type="entry name" value="LprI"/>
    <property type="match status" value="1"/>
</dbReference>
<protein>
    <recommendedName>
        <fullName evidence="2">Lysozyme inhibitor LprI-like N-terminal domain-containing protein</fullName>
    </recommendedName>
</protein>
<reference evidence="4" key="1">
    <citation type="journal article" date="2022" name="Microorganisms">
        <title>Beyond the ABCs#Discovery of Three New Plasmid Types in Rhodobacterales (RepQ, RepY, RepW).</title>
        <authorList>
            <person name="Freese H.M."/>
            <person name="Ringel V."/>
            <person name="Overmann J."/>
            <person name="Petersen J."/>
        </authorList>
    </citation>
    <scope>NUCLEOTIDE SEQUENCE [LARGE SCALE GENOMIC DNA]</scope>
    <source>
        <strain evidence="4">DSM 109990</strain>
    </source>
</reference>
<proteinExistence type="predicted"/>
<keyword evidence="1" id="KW-0732">Signal</keyword>
<evidence type="ECO:0000259" key="2">
    <source>
        <dbReference type="Pfam" id="PF07007"/>
    </source>
</evidence>
<gene>
    <name evidence="3" type="ORF">DSM109990_00859</name>
</gene>
<feature type="chain" id="PRO_5046288628" description="Lysozyme inhibitor LprI-like N-terminal domain-containing protein" evidence="1">
    <location>
        <begin position="20"/>
        <end position="141"/>
    </location>
</feature>
<organism evidence="3 4">
    <name type="scientific">Sulfitobacter dubius</name>
    <dbReference type="NCBI Taxonomy" id="218673"/>
    <lineage>
        <taxon>Bacteria</taxon>
        <taxon>Pseudomonadati</taxon>
        <taxon>Pseudomonadota</taxon>
        <taxon>Alphaproteobacteria</taxon>
        <taxon>Rhodobacterales</taxon>
        <taxon>Roseobacteraceae</taxon>
        <taxon>Sulfitobacter</taxon>
    </lineage>
</organism>
<evidence type="ECO:0000313" key="3">
    <source>
        <dbReference type="EMBL" id="UOA14063.1"/>
    </source>
</evidence>
<keyword evidence="4" id="KW-1185">Reference proteome</keyword>
<feature type="signal peptide" evidence="1">
    <location>
        <begin position="1"/>
        <end position="19"/>
    </location>
</feature>
<dbReference type="Gene3D" id="1.20.1270.180">
    <property type="match status" value="1"/>
</dbReference>
<evidence type="ECO:0000313" key="4">
    <source>
        <dbReference type="Proteomes" id="UP000831019"/>
    </source>
</evidence>
<dbReference type="Proteomes" id="UP000831019">
    <property type="component" value="Chromosome"/>
</dbReference>
<dbReference type="RefSeq" id="WP_243262506.1">
    <property type="nucleotide sequence ID" value="NZ_CP085144.1"/>
</dbReference>
<sequence>MWKLKVVVLTMLNPTIAMSDGIAVEPDYFAECSVPGSGPKEINECYFAVGDEVEREMVQAYRLADANLQAFDLENSLESDRSTSALLQEVQIAFENYRKLHCEFPEREALGGSASINATIVCRVELTLSRIEQLTEYASIR</sequence>